<dbReference type="CDD" id="cd05918">
    <property type="entry name" value="A_NRPS_SidN3_like"/>
    <property type="match status" value="2"/>
</dbReference>
<dbReference type="SUPFAM" id="SSF47336">
    <property type="entry name" value="ACP-like"/>
    <property type="match status" value="2"/>
</dbReference>
<keyword evidence="1" id="KW-0596">Phosphopantetheine</keyword>
<dbReference type="Gene3D" id="3.40.50.12780">
    <property type="entry name" value="N-terminal domain of ligase-like"/>
    <property type="match status" value="2"/>
</dbReference>
<dbReference type="FunFam" id="3.30.300.30:FF:000015">
    <property type="entry name" value="Nonribosomal peptide synthase SidD"/>
    <property type="match status" value="2"/>
</dbReference>
<dbReference type="GO" id="GO:0016874">
    <property type="term" value="F:ligase activity"/>
    <property type="evidence" value="ECO:0007669"/>
    <property type="project" value="UniProtKB-KW"/>
</dbReference>
<dbReference type="EMBL" id="EQ962653">
    <property type="protein sequence ID" value="EED20874.1"/>
    <property type="molecule type" value="Genomic_DNA"/>
</dbReference>
<dbReference type="FunFam" id="3.40.50.12780:FF:000014">
    <property type="entry name" value="Nonribosomal peptide synthetase 1"/>
    <property type="match status" value="2"/>
</dbReference>
<dbReference type="RefSeq" id="XP_002477837.1">
    <property type="nucleotide sequence ID" value="XM_002477792.1"/>
</dbReference>
<dbReference type="SUPFAM" id="SSF56801">
    <property type="entry name" value="Acetyl-CoA synthetase-like"/>
    <property type="match status" value="2"/>
</dbReference>
<sequence length="2803" mass="311595">MASVATPILEITNYESFPQERHIESITNDENRYVAIPRTHLPTINATLDRSFKSSDVACIAWALAVRCYTCDSVTFALEDCHLKRLISVYSSEFQTVKSVHDAIRAQLAKSDSSSKNLDVEENSSQLFRSRLIDHGELKKRSMLDRDSLEHVSEYDITVHVSHVANELEIVLAYKPSAEDLAMSTADTLCQTLDMVVNHPSADLAKANFLGPKNLRMISEWTSNPADPSVACAHELFRRRAELQPGSLAIDSWDSQMTYGELDSLTTRLSFLLVEAGVNPDIIVPLCFEKSAWYVVAMIAVLKAGGAFVPLDPAHPPARLQEIVSQVNPPVILTSSKNNSLFTHVDVNKIIINDDLASRLPTQPSEDDRVSNVTPENLAYVIFTSGSTGMPKGTMIEHQSFCSGALRQGEAARMSSNSRIFQFASYAFDVSILEILTGLIFGACICVPDDQLDRADLARSMNDFRANWAFLTPSVLKIISPEQLPLLKTLIVGGEPMSQSDISTWAGKLQLMNGYGPSECSVAAAANTDLTPHSSPQNIGKAIGGNCWIVDPNNHDILLPVGAVGELLIQGPIVARGYLNDPAKTASVFITNPAWYMHRNNHLWNRFYKTGDLVRYDADGLLHFIGRKDHQVKLNGQRMELGEVEHHLWTDSHVQYGIALVPKSGVCKSRLVGIVSLQSQLSATPTQESREFHLLNNEQVTTELDDISKRLGNLLPPYMVPTIWIPLDHFPITSSGKLDRKAVTEYVTHMSLEAFQSLMGSVDNNSDSKSLSQSEKFVRKIWSDILKLSEDKIHQNSTFLSLGGDSITAMAATSELRKFGTKVTIADILKHNLTKVADILEESAIAGIFQDGDVDKKTQELPVSPYQRLLLDRLLEGDTNLHHVTWFKLEQKSRLRQIIHAFDSIVYAHPALGSHFYMKDDLWLQRFVIHDELDTPSYHLNVSHISGLHELHDTLHHRQATLDTFGHPNFLVDVFIAHDAQYISVVAHAAAVDSHSLTVIVNSLRDTLKSLPDDLGVQTEHGSKLRQDFFDSWNHFLTTNTSGRTVFFGASNSKSTASTSAEVFPYVRKRFQLDASHSCLLKGSCNLAFDTTEDELLLTALILSYEQTLKSHDPSNTPVILVEDERITSLSNPNTKTYIGQFSSTRQLRVPVERDTLMTRQFIREIKDKIRLSGSFSSQTETLHSLDIVFKYLDRSKVEDYPFGRPLETADLNGRYDFIVSTPLEVAVTFSNKQFEVVILSTKDQESKLSLFSDKYQENLLKIIEITSSNTQREFTLADLPLLSLDYKALDKLNHEQLSKLELDVDDVDDIYPCSPMQNGLLMSQARHRGSYDISVAWEVSSSADIGYIDIAKLESAWRTVINIHPALRTIFISGFDGKEAFLQVVLKKPRIQTSVVREVDADIESILNQSVDLESQPLTPPHRFAIYVTEGGKVFCRVDASHTIIDGVSKSLILKDLKQAYDGELLSGSPGVKYSDFIRYINTNDSPASISFWKKHLSGIEPCYFPVLTSETTARELRDVSVVLEPSVEAIHNFCASHNITVSNLIQTVWALVLRCFVGRDDVCFGYLASGRDAPVDGIVDMVGPTISVLICRAALDDSSTIKDALRTCQMELLDSLSHQHCSLAEIQHALELSGMALFNTGISFQAISAMDKSIETGSINFQDIVVREPTEYNIALHVTDSPNSLDIKFAYWTDCLSQSQAQSISGTFSSILSSIISGLDSRVDQLNYVGAHDLSQIAAWNEEEVEHSNVTIPDMIYQQISKAPNDVAIQSTSVTLTYEMLGKMASDLSKQLVQAGIGAGHFVPLAFEKSVWAIVSMVAVLATGAAFVPIDPATPIERFREVIDQTGAKFLLTSSKYAHKLKELGQTTIIVNEITLKAGDKITISQEELDRVRPSPHDDAYVIFTSGSTGKPKGCVVQHSAFCSGALVQGRLASLSPASRVLQFASYSFDVSLLEIMTSLMFGACICVPDENLSKDIKRCINQFSINWTFLTPSVLKLLDPADVPSLKTLILGGEPLSKGDILKWADKVQLYNGYGPSECSVAAAANPKLDPNTDPANIGRAIGGVLWVVDSKQPSKLLPIGAVGELLISGPILARGYLNAPDKTAAAFVEQPSFISSSAGKERFYRSGDLVRYNTDGTIHFIGRSDGQVKIRGQRVELGEIEYNIERDENIQHALTLLPSRGPFRKQLLAVVSFKDLRYSTSSTNDICLIPEEHRLEAMEVTTRISDTISSVLPIYMVPALWVAVNRMPMLPSGKLDRKKVRAWIESLDDSTYEQIANMGSQAVGRSPSTPMENLLRAIWANVLNRPEEQISMERSFQSLGGDSISAMQVMSKCRNAKVSLSVKDILQCPTIEQLALRAQPLDKDVDSTEELGMTPFNLSPQQTWEFGLKATCDLNRYNTTFLLSVHSDLDILPYLDATVERHPMLRARFTRDDTGHWVQYIPLDRSNSYLYQTLEVPDMESIKPFIAPNQPGFDLQQGPLFRAITFQLPDKKRFVALTVHHMVIDTVSWRILLQSLEQGLAGEDISSGPSDSFALWCRLLKERAEKEWTPETVLPFQVPTPMYDYWGMAESKNLFETEVIEEFTLDSKVTALLMGKCNEQFRTKPLDIFLAALSYAFSSTFSDRPLPAFFVYSHGRDEFGGNLDISNTIGWFTASTPVVVSPSNNIVESLQAVRDVRASVPGNGVPYWASRWLSEAGNAAFAHHSPFEFSMNYLGQYQQLERDDSLLRYVDLEKPKAQGSGSRLIRTALVETQAIVIADSLQVKFVYNSLMERQAQLREWQENVKKGLLEIAQRLGESK</sequence>
<evidence type="ECO:0000256" key="4">
    <source>
        <dbReference type="ARBA" id="ARBA00022737"/>
    </source>
</evidence>
<evidence type="ECO:0000256" key="1">
    <source>
        <dbReference type="ARBA" id="ARBA00022450"/>
    </source>
</evidence>
<keyword evidence="7" id="KW-1185">Reference proteome</keyword>
<dbReference type="EC" id="5.1.1.13" evidence="6"/>
<gene>
    <name evidence="6" type="ORF">TSTA_081070</name>
</gene>
<keyword evidence="4" id="KW-0677">Repeat</keyword>
<dbReference type="PROSITE" id="PS50075">
    <property type="entry name" value="CARRIER"/>
    <property type="match status" value="2"/>
</dbReference>
<dbReference type="InterPro" id="IPR000873">
    <property type="entry name" value="AMP-dep_synth/lig_dom"/>
</dbReference>
<dbReference type="VEuPathDB" id="FungiDB:TSTA_081070"/>
<dbReference type="InterPro" id="IPR020845">
    <property type="entry name" value="AMP-binding_CS"/>
</dbReference>
<dbReference type="FunFam" id="3.30.559.30:FF:000005">
    <property type="entry name" value="Nonribosomal peptide synthase Pes1"/>
    <property type="match status" value="1"/>
</dbReference>
<proteinExistence type="predicted"/>
<dbReference type="Pfam" id="PF00668">
    <property type="entry name" value="Condensation"/>
    <property type="match status" value="2"/>
</dbReference>
<keyword evidence="3" id="KW-0436">Ligase</keyword>
<protein>
    <submittedName>
        <fullName evidence="6">Nonribosomal peptide synthase, putative</fullName>
        <ecNumber evidence="6">5.1.1.13</ecNumber>
    </submittedName>
</protein>
<dbReference type="InterPro" id="IPR036736">
    <property type="entry name" value="ACP-like_sf"/>
</dbReference>
<dbReference type="Pfam" id="PF00501">
    <property type="entry name" value="AMP-binding"/>
    <property type="match status" value="2"/>
</dbReference>
<dbReference type="Gene3D" id="3.30.300.30">
    <property type="match status" value="2"/>
</dbReference>
<dbReference type="InParanoid" id="B8LZU2"/>
<dbReference type="NCBIfam" id="TIGR01733">
    <property type="entry name" value="AA-adenyl-dom"/>
    <property type="match status" value="2"/>
</dbReference>
<dbReference type="SUPFAM" id="SSF52777">
    <property type="entry name" value="CoA-dependent acyltransferases"/>
    <property type="match status" value="5"/>
</dbReference>
<dbReference type="FunFam" id="1.10.1200.10:FF:000005">
    <property type="entry name" value="Nonribosomal peptide synthetase 1"/>
    <property type="match status" value="1"/>
</dbReference>
<dbReference type="InterPro" id="IPR001242">
    <property type="entry name" value="Condensation_dom"/>
</dbReference>
<dbReference type="Gene3D" id="3.30.559.30">
    <property type="entry name" value="Nonribosomal peptide synthetase, condensation domain"/>
    <property type="match status" value="2"/>
</dbReference>
<dbReference type="PROSITE" id="PS00455">
    <property type="entry name" value="AMP_BINDING"/>
    <property type="match status" value="2"/>
</dbReference>
<dbReference type="InterPro" id="IPR042099">
    <property type="entry name" value="ANL_N_sf"/>
</dbReference>
<dbReference type="InterPro" id="IPR010071">
    <property type="entry name" value="AA_adenyl_dom"/>
</dbReference>
<evidence type="ECO:0000256" key="3">
    <source>
        <dbReference type="ARBA" id="ARBA00022598"/>
    </source>
</evidence>
<dbReference type="GeneID" id="8101412"/>
<dbReference type="GO" id="GO:0043041">
    <property type="term" value="P:amino acid activation for nonribosomal peptide biosynthetic process"/>
    <property type="evidence" value="ECO:0007669"/>
    <property type="project" value="TreeGrafter"/>
</dbReference>
<dbReference type="STRING" id="441959.B8LZU2"/>
<dbReference type="Gene3D" id="3.30.559.10">
    <property type="entry name" value="Chloramphenicol acetyltransferase-like domain"/>
    <property type="match status" value="3"/>
</dbReference>
<reference evidence="7" key="1">
    <citation type="journal article" date="2015" name="Genome Announc.">
        <title>Genome sequence of the AIDS-associated pathogen Penicillium marneffei (ATCC18224) and its near taxonomic relative Talaromyces stipitatus (ATCC10500).</title>
        <authorList>
            <person name="Nierman W.C."/>
            <person name="Fedorova-Abrams N.D."/>
            <person name="Andrianopoulos A."/>
        </authorList>
    </citation>
    <scope>NUCLEOTIDE SEQUENCE [LARGE SCALE GENOMIC DNA]</scope>
    <source>
        <strain evidence="7">ATCC 10500 / CBS 375.48 / QM 6759 / NRRL 1006</strain>
    </source>
</reference>
<dbReference type="InterPro" id="IPR009081">
    <property type="entry name" value="PP-bd_ACP"/>
</dbReference>
<dbReference type="PANTHER" id="PTHR45527">
    <property type="entry name" value="NONRIBOSOMAL PEPTIDE SYNTHETASE"/>
    <property type="match status" value="1"/>
</dbReference>
<accession>B8LZU2</accession>
<evidence type="ECO:0000256" key="2">
    <source>
        <dbReference type="ARBA" id="ARBA00022553"/>
    </source>
</evidence>
<evidence type="ECO:0000259" key="5">
    <source>
        <dbReference type="PROSITE" id="PS50075"/>
    </source>
</evidence>
<keyword evidence="6" id="KW-0413">Isomerase</keyword>
<dbReference type="OrthoDB" id="416786at2759"/>
<dbReference type="InterPro" id="IPR006162">
    <property type="entry name" value="Ppantetheine_attach_site"/>
</dbReference>
<dbReference type="Proteomes" id="UP000001745">
    <property type="component" value="Unassembled WGS sequence"/>
</dbReference>
<dbReference type="InterPro" id="IPR045851">
    <property type="entry name" value="AMP-bd_C_sf"/>
</dbReference>
<dbReference type="HOGENOM" id="CLU_000022_60_4_1"/>
<feature type="domain" description="Carrier" evidence="5">
    <location>
        <begin position="2290"/>
        <end position="2366"/>
    </location>
</feature>
<dbReference type="PhylomeDB" id="B8LZU2"/>
<dbReference type="GO" id="GO:0047689">
    <property type="term" value="F:aspartate racemase activity"/>
    <property type="evidence" value="ECO:0007669"/>
    <property type="project" value="UniProtKB-EC"/>
</dbReference>
<dbReference type="GO" id="GO:0044550">
    <property type="term" value="P:secondary metabolite biosynthetic process"/>
    <property type="evidence" value="ECO:0007669"/>
    <property type="project" value="TreeGrafter"/>
</dbReference>
<dbReference type="GO" id="GO:0005737">
    <property type="term" value="C:cytoplasm"/>
    <property type="evidence" value="ECO:0007669"/>
    <property type="project" value="TreeGrafter"/>
</dbReference>
<dbReference type="eggNOG" id="KOG1178">
    <property type="taxonomic scope" value="Eukaryota"/>
</dbReference>
<organism evidence="6 7">
    <name type="scientific">Talaromyces stipitatus (strain ATCC 10500 / CBS 375.48 / QM 6759 / NRRL 1006)</name>
    <name type="common">Penicillium stipitatum</name>
    <dbReference type="NCBI Taxonomy" id="441959"/>
    <lineage>
        <taxon>Eukaryota</taxon>
        <taxon>Fungi</taxon>
        <taxon>Dikarya</taxon>
        <taxon>Ascomycota</taxon>
        <taxon>Pezizomycotina</taxon>
        <taxon>Eurotiomycetes</taxon>
        <taxon>Eurotiomycetidae</taxon>
        <taxon>Eurotiales</taxon>
        <taxon>Trichocomaceae</taxon>
        <taxon>Talaromyces</taxon>
        <taxon>Talaromyces sect. Talaromyces</taxon>
    </lineage>
</organism>
<name>B8LZU2_TALSN</name>
<dbReference type="Pfam" id="PF00550">
    <property type="entry name" value="PP-binding"/>
    <property type="match status" value="2"/>
</dbReference>
<keyword evidence="2" id="KW-0597">Phosphoprotein</keyword>
<dbReference type="PROSITE" id="PS00012">
    <property type="entry name" value="PHOSPHOPANTETHEINE"/>
    <property type="match status" value="1"/>
</dbReference>
<dbReference type="GO" id="GO:0031177">
    <property type="term" value="F:phosphopantetheine binding"/>
    <property type="evidence" value="ECO:0007669"/>
    <property type="project" value="TreeGrafter"/>
</dbReference>
<evidence type="ECO:0000313" key="6">
    <source>
        <dbReference type="EMBL" id="EED20874.1"/>
    </source>
</evidence>
<dbReference type="Gene3D" id="1.10.1200.10">
    <property type="entry name" value="ACP-like"/>
    <property type="match status" value="2"/>
</dbReference>
<dbReference type="FunFam" id="3.30.559.30:FF:000002">
    <property type="entry name" value="Nonribosomal peptide synthase Pes1"/>
    <property type="match status" value="1"/>
</dbReference>
<evidence type="ECO:0000313" key="7">
    <source>
        <dbReference type="Proteomes" id="UP000001745"/>
    </source>
</evidence>
<dbReference type="OMA" id="PSNIAYV"/>
<dbReference type="PANTHER" id="PTHR45527:SF15">
    <property type="entry name" value="NONRIBOSOMAL PEPTIDE SYNTHETASE EASA-RELATED"/>
    <property type="match status" value="1"/>
</dbReference>
<dbReference type="CDD" id="cd19542">
    <property type="entry name" value="CT_NRPS-like"/>
    <property type="match status" value="1"/>
</dbReference>
<feature type="domain" description="Carrier" evidence="5">
    <location>
        <begin position="769"/>
        <end position="847"/>
    </location>
</feature>
<dbReference type="InterPro" id="IPR023213">
    <property type="entry name" value="CAT-like_dom_sf"/>
</dbReference>